<protein>
    <recommendedName>
        <fullName evidence="7">Oxidase ustYa</fullName>
    </recommendedName>
</protein>
<evidence type="ECO:0000256" key="2">
    <source>
        <dbReference type="ARBA" id="ARBA00023002"/>
    </source>
</evidence>
<reference evidence="5" key="1">
    <citation type="submission" date="2021-07" db="EMBL/GenBank/DDBJ databases">
        <authorList>
            <person name="Durling M."/>
        </authorList>
    </citation>
    <scope>NUCLEOTIDE SEQUENCE</scope>
</reference>
<dbReference type="AlphaFoldDB" id="A0A9N9L9K1"/>
<keyword evidence="6" id="KW-1185">Reference proteome</keyword>
<evidence type="ECO:0000256" key="1">
    <source>
        <dbReference type="ARBA" id="ARBA00004685"/>
    </source>
</evidence>
<evidence type="ECO:0000256" key="3">
    <source>
        <dbReference type="ARBA" id="ARBA00035112"/>
    </source>
</evidence>
<dbReference type="OrthoDB" id="3687641at2759"/>
<keyword evidence="4" id="KW-0812">Transmembrane</keyword>
<dbReference type="PANTHER" id="PTHR33365">
    <property type="entry name" value="YALI0B05434P"/>
    <property type="match status" value="1"/>
</dbReference>
<evidence type="ECO:0000313" key="5">
    <source>
        <dbReference type="EMBL" id="CAG8961584.1"/>
    </source>
</evidence>
<evidence type="ECO:0000256" key="4">
    <source>
        <dbReference type="SAM" id="Phobius"/>
    </source>
</evidence>
<comment type="caution">
    <text evidence="5">The sequence shown here is derived from an EMBL/GenBank/DDBJ whole genome shotgun (WGS) entry which is preliminary data.</text>
</comment>
<keyword evidence="2" id="KW-0560">Oxidoreductase</keyword>
<name>A0A9N9L9K1_9HELO</name>
<proteinExistence type="inferred from homology"/>
<sequence>MWFRAQSYTSIPRDEASKAEPYPTPKIPINLRGVISSLLFFIAGGLSLFIYKEAVSSFETPTGLQLDTLTQTFHYNRSFSYPPSDHTNRAWRNIFPEEGGFFVHPTIAPTRSTFSVFHQLHCLNGIRGGYWANHEAAVRGHQMVDEDLPVDIQPSHIRHCIDLLRQVLMCHGDTTLEVVDESINGVHGFRTPHQCKNWEQLKKWTSEQQAKKHVEQIV</sequence>
<keyword evidence="4" id="KW-0472">Membrane</keyword>
<dbReference type="InterPro" id="IPR021765">
    <property type="entry name" value="UstYa-like"/>
</dbReference>
<feature type="transmembrane region" description="Helical" evidence="4">
    <location>
        <begin position="29"/>
        <end position="51"/>
    </location>
</feature>
<keyword evidence="4" id="KW-1133">Transmembrane helix</keyword>
<gene>
    <name evidence="5" type="ORF">HYFRA_00006118</name>
</gene>
<dbReference type="GO" id="GO:0016491">
    <property type="term" value="F:oxidoreductase activity"/>
    <property type="evidence" value="ECO:0007669"/>
    <property type="project" value="UniProtKB-KW"/>
</dbReference>
<accession>A0A9N9L9K1</accession>
<comment type="pathway">
    <text evidence="1">Mycotoxin biosynthesis.</text>
</comment>
<evidence type="ECO:0000313" key="6">
    <source>
        <dbReference type="Proteomes" id="UP000696280"/>
    </source>
</evidence>
<evidence type="ECO:0008006" key="7">
    <source>
        <dbReference type="Google" id="ProtNLM"/>
    </source>
</evidence>
<dbReference type="PANTHER" id="PTHR33365:SF11">
    <property type="entry name" value="TAT PATHWAY SIGNAL SEQUENCE"/>
    <property type="match status" value="1"/>
</dbReference>
<dbReference type="Pfam" id="PF11807">
    <property type="entry name" value="UstYa"/>
    <property type="match status" value="1"/>
</dbReference>
<organism evidence="5 6">
    <name type="scientific">Hymenoscyphus fraxineus</name>
    <dbReference type="NCBI Taxonomy" id="746836"/>
    <lineage>
        <taxon>Eukaryota</taxon>
        <taxon>Fungi</taxon>
        <taxon>Dikarya</taxon>
        <taxon>Ascomycota</taxon>
        <taxon>Pezizomycotina</taxon>
        <taxon>Leotiomycetes</taxon>
        <taxon>Helotiales</taxon>
        <taxon>Helotiaceae</taxon>
        <taxon>Hymenoscyphus</taxon>
    </lineage>
</organism>
<comment type="similarity">
    <text evidence="3">Belongs to the ustYa family.</text>
</comment>
<dbReference type="Proteomes" id="UP000696280">
    <property type="component" value="Unassembled WGS sequence"/>
</dbReference>
<dbReference type="GO" id="GO:0043386">
    <property type="term" value="P:mycotoxin biosynthetic process"/>
    <property type="evidence" value="ECO:0007669"/>
    <property type="project" value="InterPro"/>
</dbReference>
<dbReference type="EMBL" id="CAJVRL010000115">
    <property type="protein sequence ID" value="CAG8961584.1"/>
    <property type="molecule type" value="Genomic_DNA"/>
</dbReference>